<gene>
    <name evidence="1" type="ORF">NE398_21045</name>
</gene>
<dbReference type="Gene3D" id="2.170.15.10">
    <property type="entry name" value="Proaerolysin, chain A, domain 3"/>
    <property type="match status" value="1"/>
</dbReference>
<dbReference type="CDD" id="cd20223">
    <property type="entry name" value="PFM_epsilon-toxin-like"/>
    <property type="match status" value="1"/>
</dbReference>
<reference evidence="1" key="1">
    <citation type="submission" date="2022-05" db="EMBL/GenBank/DDBJ databases">
        <title>Draft genome sequence of Clostridium tertium strain CP3 isolated from Peru.</title>
        <authorList>
            <person name="Hurtado R."/>
            <person name="Lima L."/>
            <person name="Sousa T."/>
            <person name="Jaiswal A.K."/>
            <person name="Tiwari S."/>
            <person name="Maturrano L."/>
            <person name="Brenig B."/>
            <person name="Azevedo V."/>
        </authorList>
    </citation>
    <scope>NUCLEOTIDE SEQUENCE</scope>
    <source>
        <strain evidence="1">CP3</strain>
    </source>
</reference>
<keyword evidence="2" id="KW-1185">Reference proteome</keyword>
<dbReference type="SUPFAM" id="SSF56973">
    <property type="entry name" value="Aerolisin/ETX pore-forming domain"/>
    <property type="match status" value="1"/>
</dbReference>
<dbReference type="EMBL" id="JAMRYU010000050">
    <property type="protein sequence ID" value="MDC4242611.1"/>
    <property type="molecule type" value="Genomic_DNA"/>
</dbReference>
<dbReference type="AlphaFoldDB" id="A0A9X3XPI8"/>
<organism evidence="1 2">
    <name type="scientific">Clostridium tertium</name>
    <dbReference type="NCBI Taxonomy" id="1559"/>
    <lineage>
        <taxon>Bacteria</taxon>
        <taxon>Bacillati</taxon>
        <taxon>Bacillota</taxon>
        <taxon>Clostridia</taxon>
        <taxon>Eubacteriales</taxon>
        <taxon>Clostridiaceae</taxon>
        <taxon>Clostridium</taxon>
    </lineage>
</organism>
<protein>
    <submittedName>
        <fullName evidence="1">ETX/MTX2 family pore-forming toxin</fullName>
    </submittedName>
</protein>
<name>A0A9X3XPI8_9CLOT</name>
<sequence>MIRDFKTNYAKLLEGFLNKLYANNECKVSLVKSRLLNFSNPEALLTKLNVTPNGDPIVENTETIFIGKSILTNNTSLDQKLKSDSFTRSEAFTTSTKTTQGFNIGGSISASFGFEIKIVNISTSITINASYNFSKEELQSSTITNSITAPSQDILVPANSSVEVVAYFNKGVAKGKVNFEGILSGSDEVTFKLLHIPTGETYTSTIYPYFRDLASINNLNPSDLGFGLGATKNDLLLKGTGEYSSDIATQYLLAVTPINKDGKKMGETTFFNVLPKISEKY</sequence>
<dbReference type="Pfam" id="PF03318">
    <property type="entry name" value="ETX_MTX2"/>
    <property type="match status" value="1"/>
</dbReference>
<dbReference type="RefSeq" id="WP_198613316.1">
    <property type="nucleotide sequence ID" value="NZ_JAMRYU010000050.1"/>
</dbReference>
<dbReference type="InterPro" id="IPR004991">
    <property type="entry name" value="Aerolysin-like"/>
</dbReference>
<dbReference type="Proteomes" id="UP001141183">
    <property type="component" value="Unassembled WGS sequence"/>
</dbReference>
<comment type="caution">
    <text evidence="1">The sequence shown here is derived from an EMBL/GenBank/DDBJ whole genome shotgun (WGS) entry which is preliminary data.</text>
</comment>
<evidence type="ECO:0000313" key="2">
    <source>
        <dbReference type="Proteomes" id="UP001141183"/>
    </source>
</evidence>
<evidence type="ECO:0000313" key="1">
    <source>
        <dbReference type="EMBL" id="MDC4242611.1"/>
    </source>
</evidence>
<accession>A0A9X3XPI8</accession>
<proteinExistence type="predicted"/>